<evidence type="ECO:0000256" key="3">
    <source>
        <dbReference type="ARBA" id="ARBA00008212"/>
    </source>
</evidence>
<evidence type="ECO:0000256" key="10">
    <source>
        <dbReference type="PROSITE-ProRule" id="PRU00452"/>
    </source>
</evidence>
<dbReference type="OrthoDB" id="5597062at2759"/>
<comment type="subcellular location">
    <subcellularLocation>
        <location evidence="1">Nucleus</location>
    </subcellularLocation>
</comment>
<keyword evidence="13" id="KW-1185">Reference proteome</keyword>
<dbReference type="GO" id="GO:0005634">
    <property type="term" value="C:nucleus"/>
    <property type="evidence" value="ECO:0007669"/>
    <property type="project" value="UniProtKB-SubCell"/>
</dbReference>
<dbReference type="Proteomes" id="UP000245383">
    <property type="component" value="Unassembled WGS sequence"/>
</dbReference>
<keyword evidence="7" id="KW-0833">Ubl conjugation pathway</keyword>
<organism evidence="12 13">
    <name type="scientific">Smittium simulii</name>
    <dbReference type="NCBI Taxonomy" id="133385"/>
    <lineage>
        <taxon>Eukaryota</taxon>
        <taxon>Fungi</taxon>
        <taxon>Fungi incertae sedis</taxon>
        <taxon>Zoopagomycota</taxon>
        <taxon>Kickxellomycotina</taxon>
        <taxon>Harpellomycetes</taxon>
        <taxon>Harpellales</taxon>
        <taxon>Legeriomycetaceae</taxon>
        <taxon>Smittium</taxon>
    </lineage>
</organism>
<dbReference type="InterPro" id="IPR013083">
    <property type="entry name" value="Znf_RING/FYVE/PHD"/>
</dbReference>
<dbReference type="GO" id="GO:0008270">
    <property type="term" value="F:zinc ion binding"/>
    <property type="evidence" value="ECO:0007669"/>
    <property type="project" value="UniProtKB-KW"/>
</dbReference>
<evidence type="ECO:0000259" key="11">
    <source>
        <dbReference type="PROSITE" id="PS51044"/>
    </source>
</evidence>
<comment type="similarity">
    <text evidence="3">Belongs to the NSE2 family.</text>
</comment>
<proteinExistence type="inferred from homology"/>
<comment type="pathway">
    <text evidence="2">Protein modification; protein sumoylation.</text>
</comment>
<dbReference type="PANTHER" id="PTHR21330">
    <property type="entry name" value="E3 SUMO-PROTEIN LIGASE NSE2"/>
    <property type="match status" value="1"/>
</dbReference>
<dbReference type="PROSITE" id="PS51044">
    <property type="entry name" value="ZF_SP_RING"/>
    <property type="match status" value="1"/>
</dbReference>
<evidence type="ECO:0000313" key="13">
    <source>
        <dbReference type="Proteomes" id="UP000245383"/>
    </source>
</evidence>
<dbReference type="Gene3D" id="1.20.120.1010">
    <property type="match status" value="1"/>
</dbReference>
<dbReference type="GO" id="GO:0016925">
    <property type="term" value="P:protein sumoylation"/>
    <property type="evidence" value="ECO:0007669"/>
    <property type="project" value="UniProtKB-UniPathway"/>
</dbReference>
<dbReference type="GO" id="GO:0000724">
    <property type="term" value="P:double-strand break repair via homologous recombination"/>
    <property type="evidence" value="ECO:0007669"/>
    <property type="project" value="InterPro"/>
</dbReference>
<evidence type="ECO:0000256" key="9">
    <source>
        <dbReference type="ARBA" id="ARBA00023242"/>
    </source>
</evidence>
<accession>A0A2T9YGC5</accession>
<evidence type="ECO:0000256" key="2">
    <source>
        <dbReference type="ARBA" id="ARBA00004718"/>
    </source>
</evidence>
<keyword evidence="8" id="KW-0862">Zinc</keyword>
<evidence type="ECO:0000256" key="1">
    <source>
        <dbReference type="ARBA" id="ARBA00004123"/>
    </source>
</evidence>
<dbReference type="InterPro" id="IPR004181">
    <property type="entry name" value="Znf_MIZ"/>
</dbReference>
<keyword evidence="9" id="KW-0539">Nucleus</keyword>
<sequence>MDERIILNQIKEIKNQSVALQKNISRALDDSILAVLDLIEVGHENGSILDQEKCVKEVLDDLSYHSIFLAELQKLENKNTIDNKDVQKFKEIINKNKLNYDNASDIIKYGDSQKYKEFKTQVWEITNPGEPMPSIFEEDEDEDIIIASSTVGFKCPLTTMYLVEPMTSKKCNHNYSKSSITEFLRRETKPCPVTGCGASVSMSDLYENKILDNRVQRHLRVKRQKELKKYTMLK</sequence>
<dbReference type="GO" id="GO:0061665">
    <property type="term" value="F:SUMO ligase activity"/>
    <property type="evidence" value="ECO:0007669"/>
    <property type="project" value="TreeGrafter"/>
</dbReference>
<evidence type="ECO:0000256" key="5">
    <source>
        <dbReference type="ARBA" id="ARBA00022723"/>
    </source>
</evidence>
<dbReference type="EMBL" id="MBFR01000205">
    <property type="protein sequence ID" value="PVU91359.1"/>
    <property type="molecule type" value="Genomic_DNA"/>
</dbReference>
<evidence type="ECO:0000256" key="4">
    <source>
        <dbReference type="ARBA" id="ARBA00022679"/>
    </source>
</evidence>
<dbReference type="SUPFAM" id="SSF57850">
    <property type="entry name" value="RING/U-box"/>
    <property type="match status" value="1"/>
</dbReference>
<protein>
    <recommendedName>
        <fullName evidence="11">SP-RING-type domain-containing protein</fullName>
    </recommendedName>
</protein>
<keyword evidence="5" id="KW-0479">Metal-binding</keyword>
<dbReference type="InterPro" id="IPR026846">
    <property type="entry name" value="Nse2(Mms21)"/>
</dbReference>
<dbReference type="STRING" id="133385.A0A2T9YGC5"/>
<dbReference type="Pfam" id="PF11789">
    <property type="entry name" value="zf-Nse"/>
    <property type="match status" value="1"/>
</dbReference>
<dbReference type="AlphaFoldDB" id="A0A2T9YGC5"/>
<feature type="domain" description="SP-RING-type" evidence="11">
    <location>
        <begin position="140"/>
        <end position="224"/>
    </location>
</feature>
<comment type="caution">
    <text evidence="12">The sequence shown here is derived from an EMBL/GenBank/DDBJ whole genome shotgun (WGS) entry which is preliminary data.</text>
</comment>
<dbReference type="PANTHER" id="PTHR21330:SF1">
    <property type="entry name" value="E3 SUMO-PROTEIN LIGASE NSE2"/>
    <property type="match status" value="1"/>
</dbReference>
<keyword evidence="6 10" id="KW-0863">Zinc-finger</keyword>
<keyword evidence="4" id="KW-0808">Transferase</keyword>
<gene>
    <name evidence="12" type="ORF">BB561_004426</name>
</gene>
<evidence type="ECO:0000256" key="7">
    <source>
        <dbReference type="ARBA" id="ARBA00022786"/>
    </source>
</evidence>
<evidence type="ECO:0000313" key="12">
    <source>
        <dbReference type="EMBL" id="PVU91359.1"/>
    </source>
</evidence>
<dbReference type="GO" id="GO:0030915">
    <property type="term" value="C:Smc5-Smc6 complex"/>
    <property type="evidence" value="ECO:0007669"/>
    <property type="project" value="InterPro"/>
</dbReference>
<dbReference type="UniPathway" id="UPA00886"/>
<name>A0A2T9YGC5_9FUNG</name>
<dbReference type="CDD" id="cd16651">
    <property type="entry name" value="SPL-RING_NSE2"/>
    <property type="match status" value="1"/>
</dbReference>
<evidence type="ECO:0000256" key="6">
    <source>
        <dbReference type="ARBA" id="ARBA00022771"/>
    </source>
</evidence>
<reference evidence="12 13" key="1">
    <citation type="journal article" date="2018" name="MBio">
        <title>Comparative Genomics Reveals the Core Gene Toolbox for the Fungus-Insect Symbiosis.</title>
        <authorList>
            <person name="Wang Y."/>
            <person name="Stata M."/>
            <person name="Wang W."/>
            <person name="Stajich J.E."/>
            <person name="White M.M."/>
            <person name="Moncalvo J.M."/>
        </authorList>
    </citation>
    <scope>NUCLEOTIDE SEQUENCE [LARGE SCALE GENOMIC DNA]</scope>
    <source>
        <strain evidence="12 13">SWE-8-4</strain>
    </source>
</reference>
<dbReference type="Gene3D" id="3.30.40.10">
    <property type="entry name" value="Zinc/RING finger domain, C3HC4 (zinc finger)"/>
    <property type="match status" value="1"/>
</dbReference>
<evidence type="ECO:0000256" key="8">
    <source>
        <dbReference type="ARBA" id="ARBA00022833"/>
    </source>
</evidence>